<organism evidence="1 2">
    <name type="scientific">Propionibacterium acidifaciens F0233</name>
    <dbReference type="NCBI Taxonomy" id="553198"/>
    <lineage>
        <taxon>Bacteria</taxon>
        <taxon>Bacillati</taxon>
        <taxon>Actinomycetota</taxon>
        <taxon>Actinomycetes</taxon>
        <taxon>Propionibacteriales</taxon>
        <taxon>Propionibacteriaceae</taxon>
        <taxon>Propionibacterium</taxon>
    </lineage>
</organism>
<dbReference type="AlphaFoldDB" id="U2SC00"/>
<evidence type="ECO:0000313" key="1">
    <source>
        <dbReference type="EMBL" id="ERK60277.1"/>
    </source>
</evidence>
<reference evidence="1" key="1">
    <citation type="submission" date="2013-08" db="EMBL/GenBank/DDBJ databases">
        <authorList>
            <person name="Durkin A.S."/>
            <person name="Haft D.R."/>
            <person name="McCorrison J."/>
            <person name="Torralba M."/>
            <person name="Gillis M."/>
            <person name="Haft D.H."/>
            <person name="Methe B."/>
            <person name="Sutton G."/>
            <person name="Nelson K.E."/>
        </authorList>
    </citation>
    <scope>NUCLEOTIDE SEQUENCE [LARGE SCALE GENOMIC DNA]</scope>
    <source>
        <strain evidence="1">F0233</strain>
    </source>
</reference>
<gene>
    <name evidence="1" type="ORF">HMPREF0682_0708</name>
</gene>
<dbReference type="Proteomes" id="UP000017052">
    <property type="component" value="Unassembled WGS sequence"/>
</dbReference>
<dbReference type="GeneID" id="95361216"/>
<keyword evidence="2" id="KW-1185">Reference proteome</keyword>
<name>U2SC00_9ACTN</name>
<dbReference type="EMBL" id="ACVN02000089">
    <property type="protein sequence ID" value="ERK60277.1"/>
    <property type="molecule type" value="Genomic_DNA"/>
</dbReference>
<proteinExistence type="predicted"/>
<accession>U2SC00</accession>
<protein>
    <submittedName>
        <fullName evidence="1">Uncharacterized protein</fullName>
    </submittedName>
</protein>
<sequence length="62" mass="6656">MMIHSFVASLLIALIAKRAIGQHAEAGYDLSHVGRSTRSISRTVMVPPAERPDEPAGTTARI</sequence>
<dbReference type="RefSeq" id="WP_021796857.1">
    <property type="nucleotide sequence ID" value="NZ_ACVN02000089.1"/>
</dbReference>
<evidence type="ECO:0000313" key="2">
    <source>
        <dbReference type="Proteomes" id="UP000017052"/>
    </source>
</evidence>
<comment type="caution">
    <text evidence="1">The sequence shown here is derived from an EMBL/GenBank/DDBJ whole genome shotgun (WGS) entry which is preliminary data.</text>
</comment>